<reference evidence="1 2" key="1">
    <citation type="submission" date="2019-11" db="EMBL/GenBank/DDBJ databases">
        <title>Whole genome sequence of Oryza granulata.</title>
        <authorList>
            <person name="Li W."/>
        </authorList>
    </citation>
    <scope>NUCLEOTIDE SEQUENCE [LARGE SCALE GENOMIC DNA]</scope>
    <source>
        <strain evidence="2">cv. Menghai</strain>
        <tissue evidence="1">Leaf</tissue>
    </source>
</reference>
<dbReference type="EMBL" id="SPHZ02000007">
    <property type="protein sequence ID" value="KAF0905861.1"/>
    <property type="molecule type" value="Genomic_DNA"/>
</dbReference>
<organism evidence="1 2">
    <name type="scientific">Oryza meyeriana var. granulata</name>
    <dbReference type="NCBI Taxonomy" id="110450"/>
    <lineage>
        <taxon>Eukaryota</taxon>
        <taxon>Viridiplantae</taxon>
        <taxon>Streptophyta</taxon>
        <taxon>Embryophyta</taxon>
        <taxon>Tracheophyta</taxon>
        <taxon>Spermatophyta</taxon>
        <taxon>Magnoliopsida</taxon>
        <taxon>Liliopsida</taxon>
        <taxon>Poales</taxon>
        <taxon>Poaceae</taxon>
        <taxon>BOP clade</taxon>
        <taxon>Oryzoideae</taxon>
        <taxon>Oryzeae</taxon>
        <taxon>Oryzinae</taxon>
        <taxon>Oryza</taxon>
        <taxon>Oryza meyeriana</taxon>
    </lineage>
</organism>
<keyword evidence="2" id="KW-1185">Reference proteome</keyword>
<proteinExistence type="predicted"/>
<sequence>MTEAVEPTCCGSCLLRPTIYMVAEAGAGADALSRRGGRRVKWWPRGCRWGRVWGRAGGGGAPSASHRCYSSLPVATISPSAIGPGSTLASSVVMHNMAHCRCPDDLIKQRSDEVMVVRRRAGSGRWTT</sequence>
<protein>
    <submittedName>
        <fullName evidence="1">Uncharacterized protein</fullName>
    </submittedName>
</protein>
<dbReference type="AlphaFoldDB" id="A0A6G1D0E8"/>
<dbReference type="Proteomes" id="UP000479710">
    <property type="component" value="Unassembled WGS sequence"/>
</dbReference>
<evidence type="ECO:0000313" key="1">
    <source>
        <dbReference type="EMBL" id="KAF0905861.1"/>
    </source>
</evidence>
<name>A0A6G1D0E8_9ORYZ</name>
<comment type="caution">
    <text evidence="1">The sequence shown here is derived from an EMBL/GenBank/DDBJ whole genome shotgun (WGS) entry which is preliminary data.</text>
</comment>
<accession>A0A6G1D0E8</accession>
<evidence type="ECO:0000313" key="2">
    <source>
        <dbReference type="Proteomes" id="UP000479710"/>
    </source>
</evidence>
<gene>
    <name evidence="1" type="ORF">E2562_008896</name>
</gene>